<dbReference type="RefSeq" id="WP_235118930.1">
    <property type="nucleotide sequence ID" value="NZ_CP090978.1"/>
</dbReference>
<dbReference type="EMBL" id="CP090978">
    <property type="protein sequence ID" value="UJF32582.1"/>
    <property type="molecule type" value="Genomic_DNA"/>
</dbReference>
<proteinExistence type="predicted"/>
<keyword evidence="2" id="KW-1185">Reference proteome</keyword>
<gene>
    <name evidence="1" type="ORF">L0M14_23505</name>
</gene>
<evidence type="ECO:0000313" key="2">
    <source>
        <dbReference type="Proteomes" id="UP001649230"/>
    </source>
</evidence>
<organism evidence="1 2">
    <name type="scientific">Paenibacillus hexagrammi</name>
    <dbReference type="NCBI Taxonomy" id="2908839"/>
    <lineage>
        <taxon>Bacteria</taxon>
        <taxon>Bacillati</taxon>
        <taxon>Bacillota</taxon>
        <taxon>Bacilli</taxon>
        <taxon>Bacillales</taxon>
        <taxon>Paenibacillaceae</taxon>
        <taxon>Paenibacillus</taxon>
    </lineage>
</organism>
<accession>A0ABY3SFJ5</accession>
<reference evidence="1 2" key="1">
    <citation type="journal article" date="2024" name="Int. J. Syst. Evol. Microbiol.">
        <title>Paenibacillus hexagrammi sp. nov., a novel bacterium isolated from the gut content of Hexagrammos agrammus.</title>
        <authorList>
            <person name="Jung H.K."/>
            <person name="Kim D.G."/>
            <person name="Zin H."/>
            <person name="Park J."/>
            <person name="Jung H."/>
            <person name="Kim Y.O."/>
            <person name="Kong H.J."/>
            <person name="Kim J.W."/>
            <person name="Kim Y.S."/>
        </authorList>
    </citation>
    <scope>NUCLEOTIDE SEQUENCE [LARGE SCALE GENOMIC DNA]</scope>
    <source>
        <strain evidence="1 2">YPD9-1</strain>
    </source>
</reference>
<sequence length="102" mass="10999">MLSSQDEHGKLPASAVCDETGTIVWFPTEELKVVSIEGQDISDILKELHDEPAPSPEASCFHEAPHPEESCPACGALLKLSDMECPSCGIVFLQEIKESSDS</sequence>
<name>A0ABY3SFJ5_9BACL</name>
<protein>
    <submittedName>
        <fullName evidence="1">Uncharacterized protein</fullName>
    </submittedName>
</protein>
<dbReference type="Proteomes" id="UP001649230">
    <property type="component" value="Chromosome"/>
</dbReference>
<evidence type="ECO:0000313" key="1">
    <source>
        <dbReference type="EMBL" id="UJF32582.1"/>
    </source>
</evidence>